<feature type="non-terminal residue" evidence="1">
    <location>
        <position position="1"/>
    </location>
</feature>
<reference evidence="1" key="1">
    <citation type="submission" date="2018-05" db="EMBL/GenBank/DDBJ databases">
        <authorList>
            <person name="Lanie J.A."/>
            <person name="Ng W.-L."/>
            <person name="Kazmierczak K.M."/>
            <person name="Andrzejewski T.M."/>
            <person name="Davidsen T.M."/>
            <person name="Wayne K.J."/>
            <person name="Tettelin H."/>
            <person name="Glass J.I."/>
            <person name="Rusch D."/>
            <person name="Podicherti R."/>
            <person name="Tsui H.-C.T."/>
            <person name="Winkler M.E."/>
        </authorList>
    </citation>
    <scope>NUCLEOTIDE SEQUENCE</scope>
</reference>
<dbReference type="AlphaFoldDB" id="A0A383DIL5"/>
<dbReference type="EMBL" id="UINC01217539">
    <property type="protein sequence ID" value="SVE44179.1"/>
    <property type="molecule type" value="Genomic_DNA"/>
</dbReference>
<name>A0A383DIL5_9ZZZZ</name>
<sequence length="27" mass="3027">DGPNMLNIKDLKSLILKLKELDNVSKS</sequence>
<organism evidence="1">
    <name type="scientific">marine metagenome</name>
    <dbReference type="NCBI Taxonomy" id="408172"/>
    <lineage>
        <taxon>unclassified sequences</taxon>
        <taxon>metagenomes</taxon>
        <taxon>ecological metagenomes</taxon>
    </lineage>
</organism>
<accession>A0A383DIL5</accession>
<evidence type="ECO:0000313" key="1">
    <source>
        <dbReference type="EMBL" id="SVE44179.1"/>
    </source>
</evidence>
<protein>
    <submittedName>
        <fullName evidence="1">Uncharacterized protein</fullName>
    </submittedName>
</protein>
<proteinExistence type="predicted"/>
<gene>
    <name evidence="1" type="ORF">METZ01_LOCUS497033</name>
</gene>